<comment type="caution">
    <text evidence="1">The sequence shown here is derived from an EMBL/GenBank/DDBJ whole genome shotgun (WGS) entry which is preliminary data.</text>
</comment>
<dbReference type="EMBL" id="CAJNOC010003815">
    <property type="protein sequence ID" value="CAF0998920.1"/>
    <property type="molecule type" value="Genomic_DNA"/>
</dbReference>
<dbReference type="OrthoDB" id="10134671at2759"/>
<evidence type="ECO:0000313" key="1">
    <source>
        <dbReference type="EMBL" id="CAF0998920.1"/>
    </source>
</evidence>
<proteinExistence type="predicted"/>
<name>A0A814GPA1_9BILA</name>
<dbReference type="Proteomes" id="UP000663879">
    <property type="component" value="Unassembled WGS sequence"/>
</dbReference>
<keyword evidence="2" id="KW-1185">Reference proteome</keyword>
<gene>
    <name evidence="1" type="ORF">OXX778_LOCUS16301</name>
</gene>
<protein>
    <submittedName>
        <fullName evidence="1">Uncharacterized protein</fullName>
    </submittedName>
</protein>
<evidence type="ECO:0000313" key="2">
    <source>
        <dbReference type="Proteomes" id="UP000663879"/>
    </source>
</evidence>
<organism evidence="1 2">
    <name type="scientific">Brachionus calyciflorus</name>
    <dbReference type="NCBI Taxonomy" id="104777"/>
    <lineage>
        <taxon>Eukaryota</taxon>
        <taxon>Metazoa</taxon>
        <taxon>Spiralia</taxon>
        <taxon>Gnathifera</taxon>
        <taxon>Rotifera</taxon>
        <taxon>Eurotatoria</taxon>
        <taxon>Monogononta</taxon>
        <taxon>Pseudotrocha</taxon>
        <taxon>Ploima</taxon>
        <taxon>Brachionidae</taxon>
        <taxon>Brachionus</taxon>
    </lineage>
</organism>
<dbReference type="AlphaFoldDB" id="A0A814GPA1"/>
<sequence length="113" mass="12677">MDELTEAFNKLNLVPSSTKKKDGTQSWLFLDEVGHEYKVSYEATSGIITWRCNNSQFPNCPGKAATNGYNKPVTFKVPHEFAPSIKTKVKELSANIKSMAANNPDTTKNYFRV</sequence>
<reference evidence="1" key="1">
    <citation type="submission" date="2021-02" db="EMBL/GenBank/DDBJ databases">
        <authorList>
            <person name="Nowell W R."/>
        </authorList>
    </citation>
    <scope>NUCLEOTIDE SEQUENCE</scope>
    <source>
        <strain evidence="1">Ploen Becks lab</strain>
    </source>
</reference>
<accession>A0A814GPA1</accession>